<evidence type="ECO:0000313" key="3">
    <source>
        <dbReference type="Proteomes" id="UP000199220"/>
    </source>
</evidence>
<dbReference type="RefSeq" id="WP_089773947.1">
    <property type="nucleotide sequence ID" value="NZ_FNTX01000002.1"/>
</dbReference>
<keyword evidence="3" id="KW-1185">Reference proteome</keyword>
<dbReference type="STRING" id="648782.SAMN04488554_3102"/>
<accession>A0A1H5M1W3</accession>
<proteinExistence type="predicted"/>
<evidence type="ECO:0000313" key="2">
    <source>
        <dbReference type="EMBL" id="SEE83252.1"/>
    </source>
</evidence>
<dbReference type="EMBL" id="FNTX01000002">
    <property type="protein sequence ID" value="SEE83252.1"/>
    <property type="molecule type" value="Genomic_DNA"/>
</dbReference>
<organism evidence="2 3">
    <name type="scientific">Ruania alba</name>
    <dbReference type="NCBI Taxonomy" id="648782"/>
    <lineage>
        <taxon>Bacteria</taxon>
        <taxon>Bacillati</taxon>
        <taxon>Actinomycetota</taxon>
        <taxon>Actinomycetes</taxon>
        <taxon>Micrococcales</taxon>
        <taxon>Ruaniaceae</taxon>
        <taxon>Ruania</taxon>
    </lineage>
</organism>
<sequence length="451" mass="48101">MSDTLTIRSPEGRVIVEFICDVDAIADRAIQLQTTGEETSELHLFVMSIIEGDIAVQDGISIGALQDMALTVGAGLGPLGEYFCELATSTWTYADACRIAGDLTKFMPDRLSNLKNSLATLVTEREHAEGWLYQAQGLDEDEKMSGGGYLIPYSVLGEEGDLNTPSFAVMLDGMEKEKAVSRIETHLGSVQTLHEAVHDRNDEMLVKFDTAVSEWEAAADLYIESLDGILGTLADTDAENEYQNLGTAAEVASWVGAAADGVTVFIPVPPVVAIGMAANAVEVGLSKEQVSRAHEAQYQPGEGSIRVVEGQHVGEQGDVAVAASGFIPMGDLAKKAYRGVHNKNLRDSWADVVDAAAGSTTNAPTASRRDREADVPVDVGVSTDPIESWRDEADASNPEHEYVPNRPMPESGELHESQPVQIPTVESDPSTGETGAAPKPTVTVDDTDDAD</sequence>
<dbReference type="AlphaFoldDB" id="A0A1H5M1W3"/>
<reference evidence="3" key="1">
    <citation type="submission" date="2016-10" db="EMBL/GenBank/DDBJ databases">
        <authorList>
            <person name="Varghese N."/>
            <person name="Submissions S."/>
        </authorList>
    </citation>
    <scope>NUCLEOTIDE SEQUENCE [LARGE SCALE GENOMIC DNA]</scope>
    <source>
        <strain evidence="3">DSM 21368</strain>
    </source>
</reference>
<dbReference type="OrthoDB" id="9825022at2"/>
<gene>
    <name evidence="2" type="ORF">SAMN04488554_3102</name>
</gene>
<feature type="compositionally biased region" description="Basic and acidic residues" evidence="1">
    <location>
        <begin position="387"/>
        <end position="403"/>
    </location>
</feature>
<name>A0A1H5M1W3_9MICO</name>
<evidence type="ECO:0000256" key="1">
    <source>
        <dbReference type="SAM" id="MobiDB-lite"/>
    </source>
</evidence>
<protein>
    <submittedName>
        <fullName evidence="2">Uncharacterized protein</fullName>
    </submittedName>
</protein>
<dbReference type="Proteomes" id="UP000199220">
    <property type="component" value="Unassembled WGS sequence"/>
</dbReference>
<feature type="region of interest" description="Disordered" evidence="1">
    <location>
        <begin position="359"/>
        <end position="451"/>
    </location>
</feature>